<dbReference type="Pfam" id="PF07690">
    <property type="entry name" value="MFS_1"/>
    <property type="match status" value="1"/>
</dbReference>
<feature type="transmembrane region" description="Helical" evidence="6">
    <location>
        <begin position="174"/>
        <end position="197"/>
    </location>
</feature>
<feature type="transmembrane region" description="Helical" evidence="6">
    <location>
        <begin position="315"/>
        <end position="334"/>
    </location>
</feature>
<evidence type="ECO:0000256" key="6">
    <source>
        <dbReference type="SAM" id="Phobius"/>
    </source>
</evidence>
<feature type="transmembrane region" description="Helical" evidence="6">
    <location>
        <begin position="371"/>
        <end position="388"/>
    </location>
</feature>
<dbReference type="Gene3D" id="1.20.1250.20">
    <property type="entry name" value="MFS general substrate transporter like domains"/>
    <property type="match status" value="1"/>
</dbReference>
<feature type="transmembrane region" description="Helical" evidence="6">
    <location>
        <begin position="146"/>
        <end position="168"/>
    </location>
</feature>
<feature type="transmembrane region" description="Helical" evidence="6">
    <location>
        <begin position="7"/>
        <end position="27"/>
    </location>
</feature>
<comment type="caution">
    <text evidence="7">The sequence shown here is derived from an EMBL/GenBank/DDBJ whole genome shotgun (WGS) entry which is preliminary data.</text>
</comment>
<reference evidence="7" key="1">
    <citation type="submission" date="2023-07" db="EMBL/GenBank/DDBJ databases">
        <title>Wenyingzhuangia sp. chi5 genome sequencing and assembly.</title>
        <authorList>
            <person name="Park S."/>
        </authorList>
    </citation>
    <scope>NUCLEOTIDE SEQUENCE</scope>
    <source>
        <strain evidence="7">Chi5</strain>
    </source>
</reference>
<organism evidence="7 8">
    <name type="scientific">Wenyingzhuangia gilva</name>
    <dbReference type="NCBI Taxonomy" id="3057677"/>
    <lineage>
        <taxon>Bacteria</taxon>
        <taxon>Pseudomonadati</taxon>
        <taxon>Bacteroidota</taxon>
        <taxon>Flavobacteriia</taxon>
        <taxon>Flavobacteriales</taxon>
        <taxon>Flavobacteriaceae</taxon>
        <taxon>Wenyingzhuangia</taxon>
    </lineage>
</organism>
<feature type="transmembrane region" description="Helical" evidence="6">
    <location>
        <begin position="47"/>
        <end position="69"/>
    </location>
</feature>
<gene>
    <name evidence="7" type="ORF">QVZ41_12735</name>
</gene>
<protein>
    <submittedName>
        <fullName evidence="7">MFS transporter</fullName>
    </submittedName>
</protein>
<keyword evidence="5 6" id="KW-0472">Membrane</keyword>
<dbReference type="PANTHER" id="PTHR19432">
    <property type="entry name" value="SUGAR TRANSPORTER"/>
    <property type="match status" value="1"/>
</dbReference>
<evidence type="ECO:0000256" key="2">
    <source>
        <dbReference type="ARBA" id="ARBA00022448"/>
    </source>
</evidence>
<dbReference type="SUPFAM" id="SSF103473">
    <property type="entry name" value="MFS general substrate transporter"/>
    <property type="match status" value="1"/>
</dbReference>
<evidence type="ECO:0000313" key="7">
    <source>
        <dbReference type="EMBL" id="MDO3695708.1"/>
    </source>
</evidence>
<keyword evidence="3 6" id="KW-0812">Transmembrane</keyword>
<keyword evidence="2" id="KW-0813">Transport</keyword>
<feature type="transmembrane region" description="Helical" evidence="6">
    <location>
        <begin position="81"/>
        <end position="98"/>
    </location>
</feature>
<evidence type="ECO:0000256" key="1">
    <source>
        <dbReference type="ARBA" id="ARBA00004141"/>
    </source>
</evidence>
<dbReference type="EMBL" id="JAUMIT010000007">
    <property type="protein sequence ID" value="MDO3695708.1"/>
    <property type="molecule type" value="Genomic_DNA"/>
</dbReference>
<dbReference type="PANTHER" id="PTHR19432:SF35">
    <property type="entry name" value="SOLUTE CARRIER FAMILY 45 MEMBER 3 ISOFORM X1"/>
    <property type="match status" value="1"/>
</dbReference>
<proteinExistence type="predicted"/>
<keyword evidence="8" id="KW-1185">Reference proteome</keyword>
<comment type="subcellular location">
    <subcellularLocation>
        <location evidence="1">Membrane</location>
        <topology evidence="1">Multi-pass membrane protein</topology>
    </subcellularLocation>
</comment>
<name>A0ABT8VUR1_9FLAO</name>
<dbReference type="InterPro" id="IPR036259">
    <property type="entry name" value="MFS_trans_sf"/>
</dbReference>
<dbReference type="Proteomes" id="UP001168642">
    <property type="component" value="Unassembled WGS sequence"/>
</dbReference>
<feature type="transmembrane region" description="Helical" evidence="6">
    <location>
        <begin position="291"/>
        <end position="308"/>
    </location>
</feature>
<feature type="transmembrane region" description="Helical" evidence="6">
    <location>
        <begin position="340"/>
        <end position="364"/>
    </location>
</feature>
<accession>A0ABT8VUR1</accession>
<feature type="transmembrane region" description="Helical" evidence="6">
    <location>
        <begin position="408"/>
        <end position="426"/>
    </location>
</feature>
<evidence type="ECO:0000256" key="3">
    <source>
        <dbReference type="ARBA" id="ARBA00022692"/>
    </source>
</evidence>
<evidence type="ECO:0000256" key="4">
    <source>
        <dbReference type="ARBA" id="ARBA00022989"/>
    </source>
</evidence>
<dbReference type="RefSeq" id="WP_302884994.1">
    <property type="nucleotide sequence ID" value="NZ_JAUMIT010000007.1"/>
</dbReference>
<sequence>MFQKVKLSFWQILNMNVGFFGIQYSFGLQQSAVNPIYDFLGASPDEIPLLNLAGPVTGLLVQPLIGALSDKTWSPRFGRRKPYFLIGALMCSLCLIAFPYSSSLWMAAGLLWILDAGNNTAMEPYRAFIADKLDEEQQPLGFQMQSFFTGFGQTLANLSLFIFPMIFIGKTGSLPTWVYASFFLGAVCSIGSVLWSIKTTKEIPPTPEELAKMRAEKGNIFQPLIEIFSAIGSMPKIMWHLALVYLFQWYALFCYWQNSSKSIALSVWNATPKSNPEAYEQAVSWTGLVNGWYNIVTFLVAFLLVGYAKKYSAKTVHTVCLLLAAAGFIAFPHIEDKNLLFFAITGFGIGWASMMGIPYLMVVADIPKERYGVYMGIINMMIVIPMIIQNLSFGYILKHFLDNDPRQAITFAGVLLLISAVITVFMKAKKATNHKMVASHH</sequence>
<dbReference type="InterPro" id="IPR011701">
    <property type="entry name" value="MFS"/>
</dbReference>
<evidence type="ECO:0000313" key="8">
    <source>
        <dbReference type="Proteomes" id="UP001168642"/>
    </source>
</evidence>
<evidence type="ECO:0000256" key="5">
    <source>
        <dbReference type="ARBA" id="ARBA00023136"/>
    </source>
</evidence>
<keyword evidence="4 6" id="KW-1133">Transmembrane helix</keyword>